<name>A0A2H3AMP0_9AGAR</name>
<feature type="region of interest" description="Disordered" evidence="1">
    <location>
        <begin position="78"/>
        <end position="97"/>
    </location>
</feature>
<proteinExistence type="predicted"/>
<gene>
    <name evidence="2" type="ORF">ARMSODRAFT_1090516</name>
</gene>
<sequence>MQTSACPQHTSDIDLRVPVHDNRHRLSTFAVYRAKYPEGEYETVFDFVQGVYAGEGAETIINVWGEPEVFMSTYTVLPTPPPPPRNDTGLKSTVGKAQRREKDKLAWKFERYDVAFTFLIRQIHRAYHKSKGIVGRREPRVPVLSSQAHMDNGGVSPFLRDTMHVRVCKFWDVDAMIATTTSSLTWPSCSGDVVDLSSEGYAAEMKKMLSLL</sequence>
<organism evidence="2 3">
    <name type="scientific">Armillaria solidipes</name>
    <dbReference type="NCBI Taxonomy" id="1076256"/>
    <lineage>
        <taxon>Eukaryota</taxon>
        <taxon>Fungi</taxon>
        <taxon>Dikarya</taxon>
        <taxon>Basidiomycota</taxon>
        <taxon>Agaricomycotina</taxon>
        <taxon>Agaricomycetes</taxon>
        <taxon>Agaricomycetidae</taxon>
        <taxon>Agaricales</taxon>
        <taxon>Marasmiineae</taxon>
        <taxon>Physalacriaceae</taxon>
        <taxon>Armillaria</taxon>
    </lineage>
</organism>
<accession>A0A2H3AMP0</accession>
<dbReference type="AlphaFoldDB" id="A0A2H3AMP0"/>
<evidence type="ECO:0000256" key="1">
    <source>
        <dbReference type="SAM" id="MobiDB-lite"/>
    </source>
</evidence>
<reference evidence="3" key="1">
    <citation type="journal article" date="2017" name="Nat. Ecol. Evol.">
        <title>Genome expansion and lineage-specific genetic innovations in the forest pathogenic fungi Armillaria.</title>
        <authorList>
            <person name="Sipos G."/>
            <person name="Prasanna A.N."/>
            <person name="Walter M.C."/>
            <person name="O'Connor E."/>
            <person name="Balint B."/>
            <person name="Krizsan K."/>
            <person name="Kiss B."/>
            <person name="Hess J."/>
            <person name="Varga T."/>
            <person name="Slot J."/>
            <person name="Riley R."/>
            <person name="Boka B."/>
            <person name="Rigling D."/>
            <person name="Barry K."/>
            <person name="Lee J."/>
            <person name="Mihaltcheva S."/>
            <person name="LaButti K."/>
            <person name="Lipzen A."/>
            <person name="Waldron R."/>
            <person name="Moloney N.M."/>
            <person name="Sperisen C."/>
            <person name="Kredics L."/>
            <person name="Vagvoelgyi C."/>
            <person name="Patrignani A."/>
            <person name="Fitzpatrick D."/>
            <person name="Nagy I."/>
            <person name="Doyle S."/>
            <person name="Anderson J.B."/>
            <person name="Grigoriev I.V."/>
            <person name="Gueldener U."/>
            <person name="Muensterkoetter M."/>
            <person name="Nagy L.G."/>
        </authorList>
    </citation>
    <scope>NUCLEOTIDE SEQUENCE [LARGE SCALE GENOMIC DNA]</scope>
    <source>
        <strain evidence="3">28-4</strain>
    </source>
</reference>
<dbReference type="Proteomes" id="UP000218334">
    <property type="component" value="Unassembled WGS sequence"/>
</dbReference>
<dbReference type="EMBL" id="KZ293492">
    <property type="protein sequence ID" value="PBK60101.1"/>
    <property type="molecule type" value="Genomic_DNA"/>
</dbReference>
<evidence type="ECO:0000313" key="2">
    <source>
        <dbReference type="EMBL" id="PBK60101.1"/>
    </source>
</evidence>
<evidence type="ECO:0000313" key="3">
    <source>
        <dbReference type="Proteomes" id="UP000218334"/>
    </source>
</evidence>
<protein>
    <submittedName>
        <fullName evidence="2">Uncharacterized protein</fullName>
    </submittedName>
</protein>
<keyword evidence="3" id="KW-1185">Reference proteome</keyword>